<dbReference type="PANTHER" id="PTHR15835">
    <property type="entry name" value="NUCLEAR-INTERACTING PARTNER OF ALK"/>
    <property type="match status" value="1"/>
</dbReference>
<protein>
    <recommendedName>
        <fullName evidence="10">C3HC-type domain-containing protein</fullName>
    </recommendedName>
</protein>
<evidence type="ECO:0008006" key="10">
    <source>
        <dbReference type="Google" id="ProtNLM"/>
    </source>
</evidence>
<dbReference type="GO" id="GO:0005634">
    <property type="term" value="C:nucleus"/>
    <property type="evidence" value="ECO:0007669"/>
    <property type="project" value="UniProtKB-SubCell"/>
</dbReference>
<evidence type="ECO:0000256" key="5">
    <source>
        <dbReference type="ARBA" id="ARBA00023242"/>
    </source>
</evidence>
<comment type="subcellular location">
    <subcellularLocation>
        <location evidence="1">Nucleus</location>
    </subcellularLocation>
</comment>
<evidence type="ECO:0000256" key="2">
    <source>
        <dbReference type="ARBA" id="ARBA00022723"/>
    </source>
</evidence>
<dbReference type="Pfam" id="PF07967">
    <property type="entry name" value="zf-C3HC"/>
    <property type="match status" value="1"/>
</dbReference>
<dbReference type="Proteomes" id="UP000663699">
    <property type="component" value="Chromosome 10"/>
</dbReference>
<proteinExistence type="predicted"/>
<dbReference type="Pfam" id="PF08600">
    <property type="entry name" value="NuBaID_C"/>
    <property type="match status" value="1"/>
</dbReference>
<evidence type="ECO:0000256" key="3">
    <source>
        <dbReference type="ARBA" id="ARBA00022771"/>
    </source>
</evidence>
<accession>A0A899G074</accession>
<keyword evidence="5" id="KW-0539">Nucleus</keyword>
<organism evidence="8 9">
    <name type="scientific">Pneumocystis wakefieldiae</name>
    <dbReference type="NCBI Taxonomy" id="38082"/>
    <lineage>
        <taxon>Eukaryota</taxon>
        <taxon>Fungi</taxon>
        <taxon>Dikarya</taxon>
        <taxon>Ascomycota</taxon>
        <taxon>Taphrinomycotina</taxon>
        <taxon>Pneumocystomycetes</taxon>
        <taxon>Pneumocystaceae</taxon>
        <taxon>Pneumocystis</taxon>
    </lineage>
</organism>
<dbReference type="InterPro" id="IPR013909">
    <property type="entry name" value="NuBaID_C"/>
</dbReference>
<keyword evidence="4" id="KW-0862">Zinc</keyword>
<keyword evidence="3" id="KW-0863">Zinc-finger</keyword>
<keyword evidence="9" id="KW-1185">Reference proteome</keyword>
<evidence type="ECO:0000313" key="9">
    <source>
        <dbReference type="Proteomes" id="UP000663699"/>
    </source>
</evidence>
<feature type="domain" description="NuBaID C-terminal" evidence="7">
    <location>
        <begin position="166"/>
        <end position="225"/>
    </location>
</feature>
<evidence type="ECO:0000256" key="1">
    <source>
        <dbReference type="ARBA" id="ARBA00004123"/>
    </source>
</evidence>
<dbReference type="GO" id="GO:0008270">
    <property type="term" value="F:zinc ion binding"/>
    <property type="evidence" value="ECO:0007669"/>
    <property type="project" value="UniProtKB-KW"/>
</dbReference>
<keyword evidence="2" id="KW-0479">Metal-binding</keyword>
<reference evidence="8" key="1">
    <citation type="submission" date="2020-06" db="EMBL/GenBank/DDBJ databases">
        <title>Genomes of multiple members of Pneumocystis genus reveal paths to human pathogen Pneumocystis jirovecii.</title>
        <authorList>
            <person name="Cisse O.H."/>
            <person name="Ma L."/>
            <person name="Dekker J."/>
            <person name="Khil P."/>
            <person name="Jo J."/>
            <person name="Brenchley J."/>
            <person name="Blair R."/>
            <person name="Pahar B."/>
            <person name="Chabe M."/>
            <person name="Van Rompay K.A."/>
            <person name="Keesler R."/>
            <person name="Sukura A."/>
            <person name="Hirsch V."/>
            <person name="Kutty G."/>
            <person name="Liu Y."/>
            <person name="Peng L."/>
            <person name="Chen J."/>
            <person name="Song J."/>
            <person name="Weissenbacher-Lang C."/>
            <person name="Xu J."/>
            <person name="Upham N.S."/>
            <person name="Stajich J.E."/>
            <person name="Cuomo C.A."/>
            <person name="Cushion M.T."/>
            <person name="Kovacs J.A."/>
        </authorList>
    </citation>
    <scope>NUCLEOTIDE SEQUENCE</scope>
    <source>
        <strain evidence="8">2A</strain>
    </source>
</reference>
<dbReference type="EMBL" id="CP054541">
    <property type="protein sequence ID" value="QSL66213.1"/>
    <property type="molecule type" value="Genomic_DNA"/>
</dbReference>
<gene>
    <name evidence="8" type="ORF">MERGE_000588</name>
</gene>
<evidence type="ECO:0000259" key="7">
    <source>
        <dbReference type="Pfam" id="PF08600"/>
    </source>
</evidence>
<dbReference type="AlphaFoldDB" id="A0A899G074"/>
<evidence type="ECO:0000259" key="6">
    <source>
        <dbReference type="Pfam" id="PF07967"/>
    </source>
</evidence>
<feature type="domain" description="C3HC-type" evidence="6">
    <location>
        <begin position="35"/>
        <end position="144"/>
    </location>
</feature>
<evidence type="ECO:0000313" key="8">
    <source>
        <dbReference type="EMBL" id="QSL66213.1"/>
    </source>
</evidence>
<evidence type="ECO:0000256" key="4">
    <source>
        <dbReference type="ARBA" id="ARBA00022833"/>
    </source>
</evidence>
<name>A0A899G074_9ASCO</name>
<dbReference type="PANTHER" id="PTHR15835:SF6">
    <property type="entry name" value="ZINC FINGER C3HC-TYPE PROTEIN 1"/>
    <property type="match status" value="1"/>
</dbReference>
<dbReference type="OrthoDB" id="2592092at2759"/>
<dbReference type="InterPro" id="IPR012935">
    <property type="entry name" value="NuBaID_N"/>
</dbReference>
<sequence length="279" mass="32462">MHSKRKLDALLNSLDDPKSSLMLQSIENKKIVYAPWCRSQFSKRLSTFWLFRYHSIDLPFNAVAWAKHGWTCIGETTVQCQLCKQQVDLKMEMEAQLDESEAIVSQMETAHAENCNWRKKSCDDGKIAIEAFNERAKKLDTFKELPERLKVPEDMKIDLVKKNTEILSIFGWNGLEIDGILLLVCTACHRRIGPWNFELEKKKGFDVIFEHRNYCPWINSTSQISAEPGWKILCNWLQHLSKSKSLNIKDSLDVRLKRLRTTLGDILSQNICLKKNIFR</sequence>